<dbReference type="Proteomes" id="UP000267166">
    <property type="component" value="Unassembled WGS sequence"/>
</dbReference>
<organism evidence="1 2">
    <name type="scientific">Acinetobacter cumulans</name>
    <dbReference type="NCBI Taxonomy" id="2136182"/>
    <lineage>
        <taxon>Bacteria</taxon>
        <taxon>Pseudomonadati</taxon>
        <taxon>Pseudomonadota</taxon>
        <taxon>Gammaproteobacteria</taxon>
        <taxon>Moraxellales</taxon>
        <taxon>Moraxellaceae</taxon>
        <taxon>Acinetobacter</taxon>
    </lineage>
</organism>
<reference evidence="1 2" key="1">
    <citation type="submission" date="2018-09" db="EMBL/GenBank/DDBJ databases">
        <title>The draft genome of Acinetobacter sp. strains.</title>
        <authorList>
            <person name="Qin J."/>
            <person name="Feng Y."/>
            <person name="Zong Z."/>
        </authorList>
    </citation>
    <scope>NUCLEOTIDE SEQUENCE [LARGE SCALE GENOMIC DNA]</scope>
    <source>
        <strain evidence="1 2">WCHAc060003</strain>
    </source>
</reference>
<comment type="caution">
    <text evidence="1">The sequence shown here is derived from an EMBL/GenBank/DDBJ whole genome shotgun (WGS) entry which is preliminary data.</text>
</comment>
<dbReference type="InterPro" id="IPR014507">
    <property type="entry name" value="Baseplate_assembly_J_pred"/>
</dbReference>
<dbReference type="PIRSF" id="PIRSF020481">
    <property type="entry name" value="BAP"/>
    <property type="match status" value="1"/>
</dbReference>
<dbReference type="EMBL" id="RCHD01000031">
    <property type="protein sequence ID" value="RLL33734.1"/>
    <property type="molecule type" value="Genomic_DNA"/>
</dbReference>
<accession>A0A498CU73</accession>
<proteinExistence type="predicted"/>
<dbReference type="AlphaFoldDB" id="A0A498CU73"/>
<protein>
    <submittedName>
        <fullName evidence="1">Baseplate J family protein</fullName>
    </submittedName>
</protein>
<dbReference type="InterPro" id="IPR052726">
    <property type="entry name" value="Phage_Baseplate_Hub"/>
</dbReference>
<evidence type="ECO:0000313" key="2">
    <source>
        <dbReference type="Proteomes" id="UP000267166"/>
    </source>
</evidence>
<evidence type="ECO:0000313" key="1">
    <source>
        <dbReference type="EMBL" id="RLL33734.1"/>
    </source>
</evidence>
<name>A0A498CU73_9GAMM</name>
<dbReference type="PANTHER" id="PTHR35862">
    <property type="entry name" value="FELS-2 PROPHAGE PROTEIN"/>
    <property type="match status" value="1"/>
</dbReference>
<dbReference type="PANTHER" id="PTHR35862:SF1">
    <property type="entry name" value="FELS-2 PROPHAGE PROTEIN"/>
    <property type="match status" value="1"/>
</dbReference>
<gene>
    <name evidence="1" type="ORF">D9K80_12530</name>
</gene>
<sequence length="304" mass="33471">MSNTSSSAIDLSLLAPPDVVKQISFEEILKLRLEQFYQEMRQDQPEFPDLLESDPAMKLAQVFAYGEMLIRQDTNEQALAVLLAFAKDNDLDHKAAERNLQRRIISPATENTLEVKESNESLRRRVQLAPEGQTTAGSEGSYIFHGLNADPRVKDVYPYAPLDENENPTGICNIYVLSNEGTGEASEELLNVVTAALNAKSVRPLTDRPIVYSASILNYSIQAEIFIDEGPDENIVLNSCYKAAEEYTNKTHSFNDGVSLSGIYQALHQPGVSRVNLISPAGNLDTSLGQVAYCTGINISRASL</sequence>
<dbReference type="RefSeq" id="WP_121594663.1">
    <property type="nucleotide sequence ID" value="NZ_RCHD01000031.1"/>
</dbReference>